<gene>
    <name evidence="1" type="ORF">A4X06_0g6365</name>
</gene>
<sequence>MSISLSRIVHLSQRRHLTEDNVVELGCVIKKHISDNANLIDPRWLVPNHHALLHLPQHIRRFGPAPRFWFYAHERLNGLLKNTNHNNHLSGELELALHNAYLQFCTVKNTINDLQTDDPMEAAFASIMATESVSRDQFSEHPDRRWGDVVTVGTASLAELTMPEIREVTELIRLQVSPADLPVSWDLHLGNTPENDNPMHHRATTFDKHISSFDSILVHNSVVTRTSTRTNVRAGGAHLVVRHDGQNRLGLFQHAFSHPYVLRSTGDVNTEMYVSIVLYESIEWPAGHVLGGQAAETLGYMLFGESQESAVMVRMRDVIDTFISTTASHIFENNNTTICCAARLHP</sequence>
<name>A0A8X7SV85_9BASI</name>
<reference evidence="1" key="1">
    <citation type="submission" date="2016-04" db="EMBL/GenBank/DDBJ databases">
        <authorList>
            <person name="Nguyen H.D."/>
            <person name="Samba Siva P."/>
            <person name="Cullis J."/>
            <person name="Levesque C.A."/>
            <person name="Hambleton S."/>
        </authorList>
    </citation>
    <scope>NUCLEOTIDE SEQUENCE</scope>
    <source>
        <strain evidence="1">DAOMC 236426</strain>
    </source>
</reference>
<evidence type="ECO:0000313" key="2">
    <source>
        <dbReference type="Proteomes" id="UP000077684"/>
    </source>
</evidence>
<comment type="caution">
    <text evidence="1">The sequence shown here is derived from an EMBL/GenBank/DDBJ whole genome shotgun (WGS) entry which is preliminary data.</text>
</comment>
<dbReference type="AlphaFoldDB" id="A0A8X7SV85"/>
<dbReference type="Proteomes" id="UP000077684">
    <property type="component" value="Unassembled WGS sequence"/>
</dbReference>
<accession>A0A8X7SV85</accession>
<proteinExistence type="predicted"/>
<organism evidence="1 2">
    <name type="scientific">Tilletia controversa</name>
    <name type="common">dwarf bunt fungus</name>
    <dbReference type="NCBI Taxonomy" id="13291"/>
    <lineage>
        <taxon>Eukaryota</taxon>
        <taxon>Fungi</taxon>
        <taxon>Dikarya</taxon>
        <taxon>Basidiomycota</taxon>
        <taxon>Ustilaginomycotina</taxon>
        <taxon>Exobasidiomycetes</taxon>
        <taxon>Tilletiales</taxon>
        <taxon>Tilletiaceae</taxon>
        <taxon>Tilletia</taxon>
    </lineage>
</organism>
<evidence type="ECO:0000313" key="1">
    <source>
        <dbReference type="EMBL" id="KAE8243370.1"/>
    </source>
</evidence>
<protein>
    <submittedName>
        <fullName evidence="1">Uncharacterized protein</fullName>
    </submittedName>
</protein>
<reference evidence="1" key="2">
    <citation type="journal article" date="2019" name="IMA Fungus">
        <title>Genome sequencing and comparison of five Tilletia species to identify candidate genes for the detection of regulated species infecting wheat.</title>
        <authorList>
            <person name="Nguyen H.D.T."/>
            <person name="Sultana T."/>
            <person name="Kesanakurti P."/>
            <person name="Hambleton S."/>
        </authorList>
    </citation>
    <scope>NUCLEOTIDE SEQUENCE</scope>
    <source>
        <strain evidence="1">DAOMC 236426</strain>
    </source>
</reference>
<keyword evidence="2" id="KW-1185">Reference proteome</keyword>
<dbReference type="EMBL" id="LWDE02000908">
    <property type="protein sequence ID" value="KAE8243370.1"/>
    <property type="molecule type" value="Genomic_DNA"/>
</dbReference>